<feature type="active site" description="Proton acceptor" evidence="3">
    <location>
        <position position="145"/>
    </location>
</feature>
<dbReference type="GO" id="GO:0017111">
    <property type="term" value="F:ribonucleoside triphosphate phosphatase activity"/>
    <property type="evidence" value="ECO:0007669"/>
    <property type="project" value="TreeGrafter"/>
</dbReference>
<protein>
    <submittedName>
        <fullName evidence="8">Golgi apyrase</fullName>
    </submittedName>
</protein>
<evidence type="ECO:0000313" key="9">
    <source>
        <dbReference type="Proteomes" id="UP000091956"/>
    </source>
</evidence>
<name>A0A1B8GIN0_9PEZI</name>
<evidence type="ECO:0000256" key="4">
    <source>
        <dbReference type="PIRSR" id="PIRSR600407-2"/>
    </source>
</evidence>
<dbReference type="GO" id="GO:0006256">
    <property type="term" value="P:UDP catabolic process"/>
    <property type="evidence" value="ECO:0007669"/>
    <property type="project" value="TreeGrafter"/>
</dbReference>
<dbReference type="STRING" id="342668.A0A1B8GIN0"/>
<dbReference type="GO" id="GO:0004382">
    <property type="term" value="F:GDP phosphatase activity"/>
    <property type="evidence" value="ECO:0007669"/>
    <property type="project" value="TreeGrafter"/>
</dbReference>
<feature type="compositionally biased region" description="Acidic residues" evidence="6">
    <location>
        <begin position="596"/>
        <end position="606"/>
    </location>
</feature>
<dbReference type="GO" id="GO:0045134">
    <property type="term" value="F:UDP phosphatase activity"/>
    <property type="evidence" value="ECO:0007669"/>
    <property type="project" value="TreeGrafter"/>
</dbReference>
<dbReference type="PROSITE" id="PS01238">
    <property type="entry name" value="GDA1_CD39_NTPASE"/>
    <property type="match status" value="1"/>
</dbReference>
<dbReference type="GO" id="GO:0005794">
    <property type="term" value="C:Golgi apparatus"/>
    <property type="evidence" value="ECO:0007669"/>
    <property type="project" value="TreeGrafter"/>
</dbReference>
<dbReference type="RefSeq" id="XP_018129407.1">
    <property type="nucleotide sequence ID" value="XM_018275448.2"/>
</dbReference>
<keyword evidence="9" id="KW-1185">Reference proteome</keyword>
<dbReference type="Pfam" id="PF01150">
    <property type="entry name" value="GDA1_CD39"/>
    <property type="match status" value="1"/>
</dbReference>
<dbReference type="PANTHER" id="PTHR11782">
    <property type="entry name" value="ADENOSINE/GUANOSINE DIPHOSPHATASE"/>
    <property type="match status" value="1"/>
</dbReference>
<dbReference type="Gene3D" id="3.30.420.150">
    <property type="entry name" value="Exopolyphosphatase. Domain 2"/>
    <property type="match status" value="1"/>
</dbReference>
<dbReference type="GO" id="GO:0005524">
    <property type="term" value="F:ATP binding"/>
    <property type="evidence" value="ECO:0007669"/>
    <property type="project" value="UniProtKB-KW"/>
</dbReference>
<dbReference type="GeneID" id="28839378"/>
<dbReference type="CDD" id="cd24039">
    <property type="entry name" value="ASKHA_NBD_YND1-like"/>
    <property type="match status" value="1"/>
</dbReference>
<dbReference type="GO" id="GO:0016020">
    <property type="term" value="C:membrane"/>
    <property type="evidence" value="ECO:0007669"/>
    <property type="project" value="TreeGrafter"/>
</dbReference>
<keyword evidence="2 5" id="KW-0378">Hydrolase</keyword>
<evidence type="ECO:0000256" key="2">
    <source>
        <dbReference type="ARBA" id="ARBA00022801"/>
    </source>
</evidence>
<keyword evidence="4" id="KW-0067">ATP-binding</keyword>
<dbReference type="OrthoDB" id="6372431at2759"/>
<feature type="compositionally biased region" description="Low complexity" evidence="6">
    <location>
        <begin position="607"/>
        <end position="620"/>
    </location>
</feature>
<feature type="region of interest" description="Disordered" evidence="6">
    <location>
        <begin position="596"/>
        <end position="620"/>
    </location>
</feature>
<dbReference type="InterPro" id="IPR000407">
    <property type="entry name" value="GDA1_CD39_NTPase"/>
</dbReference>
<organism evidence="8 9">
    <name type="scientific">Pseudogymnoascus verrucosus</name>
    <dbReference type="NCBI Taxonomy" id="342668"/>
    <lineage>
        <taxon>Eukaryota</taxon>
        <taxon>Fungi</taxon>
        <taxon>Dikarya</taxon>
        <taxon>Ascomycota</taxon>
        <taxon>Pezizomycotina</taxon>
        <taxon>Leotiomycetes</taxon>
        <taxon>Thelebolales</taxon>
        <taxon>Thelebolaceae</taxon>
        <taxon>Pseudogymnoascus</taxon>
    </lineage>
</organism>
<comment type="similarity">
    <text evidence="1 5">Belongs to the GDA1/CD39 NTPase family.</text>
</comment>
<accession>A0A1B8GIN0</accession>
<dbReference type="Gene3D" id="3.30.420.40">
    <property type="match status" value="1"/>
</dbReference>
<keyword evidence="7" id="KW-0812">Transmembrane</keyword>
<keyword evidence="4" id="KW-0547">Nucleotide-binding</keyword>
<dbReference type="PANTHER" id="PTHR11782:SF121">
    <property type="entry name" value="NUCLEOSIDE-DIPHOSPHATASE MIG-23"/>
    <property type="match status" value="1"/>
</dbReference>
<evidence type="ECO:0000256" key="6">
    <source>
        <dbReference type="SAM" id="MobiDB-lite"/>
    </source>
</evidence>
<dbReference type="EMBL" id="KV460234">
    <property type="protein sequence ID" value="OBT95674.1"/>
    <property type="molecule type" value="Genomic_DNA"/>
</dbReference>
<keyword evidence="7" id="KW-1133">Transmembrane helix</keyword>
<proteinExistence type="inferred from homology"/>
<reference evidence="9" key="2">
    <citation type="journal article" date="2018" name="Nat. Commun.">
        <title>Extreme sensitivity to ultraviolet light in the fungal pathogen causing white-nose syndrome of bats.</title>
        <authorList>
            <person name="Palmer J.M."/>
            <person name="Drees K.P."/>
            <person name="Foster J.T."/>
            <person name="Lindner D.L."/>
        </authorList>
    </citation>
    <scope>NUCLEOTIDE SEQUENCE [LARGE SCALE GENOMIC DNA]</scope>
    <source>
        <strain evidence="9">UAMH 10579</strain>
    </source>
</reference>
<dbReference type="GO" id="GO:0046036">
    <property type="term" value="P:CTP metabolic process"/>
    <property type="evidence" value="ECO:0007669"/>
    <property type="project" value="TreeGrafter"/>
</dbReference>
<sequence>MGKHRWGVILDAGSSGTRAHIYKWRHSDYAKEKASSKDLKSLPHLKTHKKWTKKIHPGISTFGERPTDVGEDHLKELLDHALDIVPADQVADTPIFLMATAGMRLLPPIQQAALLREVCTYARANTKFSLPDCDLHIQIIPGETEGLYGWIAANYLVGGFDTPEEHAHGKDHHTYGFLDMGGASAQIAFAPNATEAQKHADDLKLLRMRTLDGVVSEYKVFVASWLGFGVNQARQRYVSALVDSVDSSKSLEIPDPCIVTGLTLSVDGTILDPDAARHGSKPYLTGQGSFTECLKKTYPLLEKDAACIDEPCLINGQHVPAIDFDVNHFIGVSEYWHTTHEFFQLSHNEESYDFTKFQSRVREFCNLDWDEIERGVDTKKWGKKVDEKAALEICFKASWLTSILHEGIGIPRLGVDGIPKGVNGTNDAVRNTKETGYLDPFQAVDKIDGTEVSWTLGKMVLYAAGQIEPQGKDLPVGFGSNVPSGISSDFQRAGSTYTPWKGGDDDDDWDDKILHKASKPSTGLFIMIFILGFLFYIFRKKERRSRVYGKISSAIRRSRNKKGGRSFFSASKLFGRKSGYYERVLEEGDGVNDFELADVDSDDSNEASDGSEGSSGARASGLATPKLNVVNYGDGNFFSPVGTHGFHADGSLTSNHLLPNAMDRSGLVVRTESRERLAPSLTSVGSGRSRSRAGSPTRKSPLMSPVDED</sequence>
<dbReference type="Proteomes" id="UP000091956">
    <property type="component" value="Unassembled WGS sequence"/>
</dbReference>
<keyword evidence="7" id="KW-0472">Membrane</keyword>
<evidence type="ECO:0000256" key="7">
    <source>
        <dbReference type="SAM" id="Phobius"/>
    </source>
</evidence>
<evidence type="ECO:0000256" key="1">
    <source>
        <dbReference type="ARBA" id="ARBA00009283"/>
    </source>
</evidence>
<dbReference type="AlphaFoldDB" id="A0A1B8GIN0"/>
<evidence type="ECO:0000313" key="8">
    <source>
        <dbReference type="EMBL" id="OBT95674.1"/>
    </source>
</evidence>
<evidence type="ECO:0000256" key="5">
    <source>
        <dbReference type="RuleBase" id="RU003833"/>
    </source>
</evidence>
<gene>
    <name evidence="8" type="primary">YND1</name>
    <name evidence="8" type="ORF">VE01_05992</name>
</gene>
<feature type="compositionally biased region" description="Low complexity" evidence="6">
    <location>
        <begin position="683"/>
        <end position="695"/>
    </location>
</feature>
<evidence type="ECO:0000256" key="3">
    <source>
        <dbReference type="PIRSR" id="PIRSR600407-1"/>
    </source>
</evidence>
<feature type="transmembrane region" description="Helical" evidence="7">
    <location>
        <begin position="521"/>
        <end position="538"/>
    </location>
</feature>
<reference evidence="8 9" key="1">
    <citation type="submission" date="2016-03" db="EMBL/GenBank/DDBJ databases">
        <title>Comparative genomics of Pseudogymnoascus destructans, the fungus causing white-nose syndrome of bats.</title>
        <authorList>
            <person name="Palmer J.M."/>
            <person name="Drees K.P."/>
            <person name="Foster J.T."/>
            <person name="Lindner D.L."/>
        </authorList>
    </citation>
    <scope>NUCLEOTIDE SEQUENCE [LARGE SCALE GENOMIC DNA]</scope>
    <source>
        <strain evidence="8 9">UAMH 10579</strain>
    </source>
</reference>
<feature type="region of interest" description="Disordered" evidence="6">
    <location>
        <begin position="672"/>
        <end position="709"/>
    </location>
</feature>
<feature type="binding site" evidence="4">
    <location>
        <begin position="182"/>
        <end position="186"/>
    </location>
    <ligand>
        <name>ATP</name>
        <dbReference type="ChEBI" id="CHEBI:30616"/>
    </ligand>
</feature>